<comment type="catalytic activity">
    <reaction evidence="9">
        <text>a long chain fatty alcohol + a fatty acyl-CoA = a long-chain alcohol wax ester + CoA</text>
        <dbReference type="Rhea" id="RHEA:38443"/>
        <dbReference type="ChEBI" id="CHEBI:17135"/>
        <dbReference type="ChEBI" id="CHEBI:57287"/>
        <dbReference type="ChEBI" id="CHEBI:77636"/>
        <dbReference type="ChEBI" id="CHEBI:235323"/>
        <dbReference type="EC" id="2.3.1.75"/>
    </reaction>
</comment>
<accession>A0A218Y195</accession>
<keyword evidence="5" id="KW-0808">Transferase</keyword>
<keyword evidence="16" id="KW-1185">Reference proteome</keyword>
<dbReference type="UniPathway" id="UPA00282"/>
<evidence type="ECO:0000313" key="13">
    <source>
        <dbReference type="EMBL" id="OWM91053.1"/>
    </source>
</evidence>
<evidence type="ECO:0000259" key="11">
    <source>
        <dbReference type="Pfam" id="PF03007"/>
    </source>
</evidence>
<evidence type="ECO:0000256" key="4">
    <source>
        <dbReference type="ARBA" id="ARBA00005189"/>
    </source>
</evidence>
<dbReference type="InterPro" id="IPR004255">
    <property type="entry name" value="O-acyltransferase_WSD1_N"/>
</dbReference>
<evidence type="ECO:0000256" key="1">
    <source>
        <dbReference type="ARBA" id="ARBA00004162"/>
    </source>
</evidence>
<dbReference type="GO" id="GO:0019432">
    <property type="term" value="P:triglyceride biosynthetic process"/>
    <property type="evidence" value="ECO:0007669"/>
    <property type="project" value="UniProtKB-UniPathway"/>
</dbReference>
<comment type="pathway">
    <text evidence="3">Glycerolipid metabolism; triacylglycerol biosynthesis.</text>
</comment>
<evidence type="ECO:0000313" key="16">
    <source>
        <dbReference type="Proteomes" id="UP000233551"/>
    </source>
</evidence>
<dbReference type="PANTHER" id="PTHR31650">
    <property type="entry name" value="O-ACYLTRANSFERASE (WSD1-LIKE) FAMILY PROTEIN"/>
    <property type="match status" value="1"/>
</dbReference>
<dbReference type="EMBL" id="MTKT01000420">
    <property type="protein sequence ID" value="OWM91053.1"/>
    <property type="molecule type" value="Genomic_DNA"/>
</dbReference>
<dbReference type="GO" id="GO:0047196">
    <property type="term" value="F:long-chain-alcohol O-fatty-acyltransferase activity"/>
    <property type="evidence" value="ECO:0007669"/>
    <property type="project" value="UniProtKB-EC"/>
</dbReference>
<dbReference type="GO" id="GO:0005789">
    <property type="term" value="C:endoplasmic reticulum membrane"/>
    <property type="evidence" value="ECO:0007669"/>
    <property type="project" value="UniProtKB-SubCell"/>
</dbReference>
<name>A0A218Y195_PUNGR</name>
<evidence type="ECO:0000256" key="10">
    <source>
        <dbReference type="ARBA" id="ARBA00048109"/>
    </source>
</evidence>
<dbReference type="OrthoDB" id="619536at2759"/>
<dbReference type="EMBL" id="PGOL01002015">
    <property type="protein sequence ID" value="PKI51317.1"/>
    <property type="molecule type" value="Genomic_DNA"/>
</dbReference>
<dbReference type="Pfam" id="PF03007">
    <property type="entry name" value="WS_DGAT_cat"/>
    <property type="match status" value="1"/>
</dbReference>
<dbReference type="Pfam" id="PF06974">
    <property type="entry name" value="WS_DGAT_C"/>
    <property type="match status" value="1"/>
</dbReference>
<dbReference type="AlphaFoldDB" id="A0A218Y195"/>
<evidence type="ECO:0000256" key="7">
    <source>
        <dbReference type="ARBA" id="ARBA00023315"/>
    </source>
</evidence>
<reference evidence="13" key="2">
    <citation type="submission" date="2017-06" db="EMBL/GenBank/DDBJ databases">
        <title>The pomegranate genome and the genomics of punicalagin biosynthesis.</title>
        <authorList>
            <person name="Xu C."/>
        </authorList>
    </citation>
    <scope>NUCLEOTIDE SEQUENCE [LARGE SCALE GENOMIC DNA]</scope>
    <source>
        <tissue evidence="13">Fresh leaf</tissue>
    </source>
</reference>
<feature type="domain" description="O-acyltransferase WSD1-like N-terminal" evidence="11">
    <location>
        <begin position="74"/>
        <end position="268"/>
    </location>
</feature>
<evidence type="ECO:0000259" key="12">
    <source>
        <dbReference type="Pfam" id="PF06974"/>
    </source>
</evidence>
<comment type="similarity">
    <text evidence="8">In the N-terminal section; belongs to the long-chain O-acyltransferase family.</text>
</comment>
<dbReference type="Proteomes" id="UP000233551">
    <property type="component" value="Unassembled WGS sequence"/>
</dbReference>
<evidence type="ECO:0000256" key="3">
    <source>
        <dbReference type="ARBA" id="ARBA00004771"/>
    </source>
</evidence>
<feature type="domain" description="O-acyltransferase WSD1 C-terminal" evidence="12">
    <location>
        <begin position="323"/>
        <end position="468"/>
    </location>
</feature>
<evidence type="ECO:0000313" key="14">
    <source>
        <dbReference type="EMBL" id="PKI51317.1"/>
    </source>
</evidence>
<evidence type="ECO:0000256" key="8">
    <source>
        <dbReference type="ARBA" id="ARBA00024360"/>
    </source>
</evidence>
<protein>
    <submittedName>
        <fullName evidence="13">Uncharacterized protein</fullName>
    </submittedName>
</protein>
<dbReference type="Proteomes" id="UP000197138">
    <property type="component" value="Unassembled WGS sequence"/>
</dbReference>
<comment type="catalytic activity">
    <reaction evidence="10">
        <text>an acyl-CoA + a 1,2-diacyl-sn-glycerol = a triacyl-sn-glycerol + CoA</text>
        <dbReference type="Rhea" id="RHEA:10868"/>
        <dbReference type="ChEBI" id="CHEBI:17815"/>
        <dbReference type="ChEBI" id="CHEBI:57287"/>
        <dbReference type="ChEBI" id="CHEBI:58342"/>
        <dbReference type="ChEBI" id="CHEBI:64615"/>
        <dbReference type="EC" id="2.3.1.20"/>
    </reaction>
</comment>
<comment type="subcellular location">
    <subcellularLocation>
        <location evidence="1">Cell membrane</location>
        <topology evidence="1">Single-pass membrane protein</topology>
    </subcellularLocation>
    <subcellularLocation>
        <location evidence="2">Endoplasmic reticulum membrane</location>
    </subcellularLocation>
</comment>
<dbReference type="PANTHER" id="PTHR31650:SF78">
    <property type="entry name" value="DIACYLGLYCEROL O-ACYLTRANSFERASE"/>
    <property type="match status" value="1"/>
</dbReference>
<evidence type="ECO:0000256" key="5">
    <source>
        <dbReference type="ARBA" id="ARBA00022679"/>
    </source>
</evidence>
<evidence type="ECO:0000256" key="9">
    <source>
        <dbReference type="ARBA" id="ARBA00047604"/>
    </source>
</evidence>
<gene>
    <name evidence="13" type="ORF">CDL15_Pgr023386</name>
    <name evidence="14" type="ORF">CRG98_028264</name>
</gene>
<proteinExistence type="inferred from homology"/>
<keyword evidence="6" id="KW-0256">Endoplasmic reticulum</keyword>
<comment type="caution">
    <text evidence="13">The sequence shown here is derived from an EMBL/GenBank/DDBJ whole genome shotgun (WGS) entry which is preliminary data.</text>
</comment>
<evidence type="ECO:0000256" key="6">
    <source>
        <dbReference type="ARBA" id="ARBA00022824"/>
    </source>
</evidence>
<sequence length="474" mass="52511">MLEESASYNGGGSEPASPISQYLNSSVLSISILGVLEFEVPLDDLESQVIPLLSNVFLPLSPRFSSVMVTDANGRRKWKRVNVKLEDHFHIAEMSSASSPSENSEFLRDYLTRLGMESLPHNRPLWEIHAIKYPTTEAAATLIFKLHHSLGDGYSLMGALLSCLERADDPSRPLTFPSIMTTRTSLGGESRLKCLRAVPKVFPLVYNTIREFAVSILKSTCLEDDLSPVRSGEDGVEFRPFVIATTSFSLDAIKQVKSWLQVTINDVICGMVFLGIHLYMQKHGNGSAGNRAKSTALVLLSTRVLQEYKTVQEMARPGSKSPWGNHFSFLHVTVPKFTNYDADNPLKFVHYAHKLIKRKRTSLAVYLTGQLLQFIKKIRGPEAAAKYMRSTLENSSMTITNLIGPIEQMALSQHPVKGLYYMVAGVPQSLAISVLSYTGKVRIAISAEKDFIDSQKLTFCINDALTMISQAASP</sequence>
<dbReference type="GO" id="GO:0004144">
    <property type="term" value="F:diacylglycerol O-acyltransferase activity"/>
    <property type="evidence" value="ECO:0007669"/>
    <property type="project" value="UniProtKB-EC"/>
</dbReference>
<comment type="pathway">
    <text evidence="4">Lipid metabolism.</text>
</comment>
<dbReference type="STRING" id="22663.A0A218Y195"/>
<dbReference type="GeneID" id="116206042"/>
<keyword evidence="7" id="KW-0012">Acyltransferase</keyword>
<reference evidence="14 16" key="3">
    <citation type="submission" date="2017-11" db="EMBL/GenBank/DDBJ databases">
        <title>De-novo sequencing of pomegranate (Punica granatum L.) genome.</title>
        <authorList>
            <person name="Akparov Z."/>
            <person name="Amiraslanov A."/>
            <person name="Hajiyeva S."/>
            <person name="Abbasov M."/>
            <person name="Kaur K."/>
            <person name="Hamwieh A."/>
            <person name="Solovyev V."/>
            <person name="Salamov A."/>
            <person name="Braich B."/>
            <person name="Kosarev P."/>
            <person name="Mahmoud A."/>
            <person name="Hajiyev E."/>
            <person name="Babayeva S."/>
            <person name="Izzatullayeva V."/>
            <person name="Mammadov A."/>
            <person name="Mammadov A."/>
            <person name="Sharifova S."/>
            <person name="Ojaghi J."/>
            <person name="Eynullazada K."/>
            <person name="Bayramov B."/>
            <person name="Abdulazimova A."/>
            <person name="Shahmuradov I."/>
        </authorList>
    </citation>
    <scope>NUCLEOTIDE SEQUENCE [LARGE SCALE GENOMIC DNA]</scope>
    <source>
        <strain evidence="14">AG2017</strain>
        <strain evidence="16">cv. AG2017</strain>
        <tissue evidence="14">Leaf</tissue>
    </source>
</reference>
<dbReference type="InterPro" id="IPR009721">
    <property type="entry name" value="O-acyltransferase_WSD1_C"/>
</dbReference>
<dbReference type="GO" id="GO:0005886">
    <property type="term" value="C:plasma membrane"/>
    <property type="evidence" value="ECO:0007669"/>
    <property type="project" value="UniProtKB-SubCell"/>
</dbReference>
<evidence type="ECO:0000256" key="2">
    <source>
        <dbReference type="ARBA" id="ARBA00004586"/>
    </source>
</evidence>
<reference evidence="15" key="1">
    <citation type="journal article" date="2017" name="Plant J.">
        <title>The pomegranate (Punica granatum L.) genome and the genomics of punicalagin biosynthesis.</title>
        <authorList>
            <person name="Qin G."/>
            <person name="Xu C."/>
            <person name="Ming R."/>
            <person name="Tang H."/>
            <person name="Guyot R."/>
            <person name="Kramer E.M."/>
            <person name="Hu Y."/>
            <person name="Yi X."/>
            <person name="Qi Y."/>
            <person name="Xu X."/>
            <person name="Gao Z."/>
            <person name="Pan H."/>
            <person name="Jian J."/>
            <person name="Tian Y."/>
            <person name="Yue Z."/>
            <person name="Xu Y."/>
        </authorList>
    </citation>
    <scope>NUCLEOTIDE SEQUENCE [LARGE SCALE GENOMIC DNA]</scope>
    <source>
        <strain evidence="15">cv. Dabenzi</strain>
    </source>
</reference>
<dbReference type="InterPro" id="IPR045034">
    <property type="entry name" value="O-acyltransferase_WSD1-like"/>
</dbReference>
<evidence type="ECO:0000313" key="15">
    <source>
        <dbReference type="Proteomes" id="UP000197138"/>
    </source>
</evidence>
<organism evidence="13 15">
    <name type="scientific">Punica granatum</name>
    <name type="common">Pomegranate</name>
    <dbReference type="NCBI Taxonomy" id="22663"/>
    <lineage>
        <taxon>Eukaryota</taxon>
        <taxon>Viridiplantae</taxon>
        <taxon>Streptophyta</taxon>
        <taxon>Embryophyta</taxon>
        <taxon>Tracheophyta</taxon>
        <taxon>Spermatophyta</taxon>
        <taxon>Magnoliopsida</taxon>
        <taxon>eudicotyledons</taxon>
        <taxon>Gunneridae</taxon>
        <taxon>Pentapetalae</taxon>
        <taxon>rosids</taxon>
        <taxon>malvids</taxon>
        <taxon>Myrtales</taxon>
        <taxon>Lythraceae</taxon>
        <taxon>Punica</taxon>
    </lineage>
</organism>